<evidence type="ECO:0000313" key="2">
    <source>
        <dbReference type="EMBL" id="MCX2939179.1"/>
    </source>
</evidence>
<gene>
    <name evidence="2" type="ORF">ORI27_21000</name>
</gene>
<dbReference type="Proteomes" id="UP001300745">
    <property type="component" value="Unassembled WGS sequence"/>
</dbReference>
<organism evidence="2 3">
    <name type="scientific">Mycobacterium pinniadriaticum</name>
    <dbReference type="NCBI Taxonomy" id="2994102"/>
    <lineage>
        <taxon>Bacteria</taxon>
        <taxon>Bacillati</taxon>
        <taxon>Actinomycetota</taxon>
        <taxon>Actinomycetes</taxon>
        <taxon>Mycobacteriales</taxon>
        <taxon>Mycobacteriaceae</taxon>
        <taxon>Mycobacterium</taxon>
    </lineage>
</organism>
<evidence type="ECO:0000313" key="3">
    <source>
        <dbReference type="Proteomes" id="UP001300745"/>
    </source>
</evidence>
<proteinExistence type="predicted"/>
<keyword evidence="3" id="KW-1185">Reference proteome</keyword>
<dbReference type="EMBL" id="JAPJDO010000021">
    <property type="protein sequence ID" value="MCX2939179.1"/>
    <property type="molecule type" value="Genomic_DNA"/>
</dbReference>
<dbReference type="RefSeq" id="WP_265998963.1">
    <property type="nucleotide sequence ID" value="NZ_JAPJDN010000021.1"/>
</dbReference>
<evidence type="ECO:0000256" key="1">
    <source>
        <dbReference type="SAM" id="MobiDB-lite"/>
    </source>
</evidence>
<reference evidence="2 3" key="1">
    <citation type="submission" date="2022-11" db="EMBL/GenBank/DDBJ databases">
        <title>Mycobacterium sp. nov.</title>
        <authorList>
            <person name="Papic B."/>
            <person name="Spicic S."/>
            <person name="Duvnjak S."/>
        </authorList>
    </citation>
    <scope>NUCLEOTIDE SEQUENCE [LARGE SCALE GENOMIC DNA]</scope>
    <source>
        <strain evidence="2 3">CVI_P4</strain>
    </source>
</reference>
<comment type="caution">
    <text evidence="2">The sequence shown here is derived from an EMBL/GenBank/DDBJ whole genome shotgun (WGS) entry which is preliminary data.</text>
</comment>
<protein>
    <submittedName>
        <fullName evidence="2">Uncharacterized protein</fullName>
    </submittedName>
</protein>
<accession>A0ABT3SI41</accession>
<feature type="region of interest" description="Disordered" evidence="1">
    <location>
        <begin position="1"/>
        <end position="30"/>
    </location>
</feature>
<name>A0ABT3SI41_9MYCO</name>
<sequence length="83" mass="8398">MAVAAGGDSMDVPSPITCVADSASGTPSRGPSVAGLLLEAPVDGVLGRNGVGAERSTSAFLFDEARKPPVLIVRFADREVLDS</sequence>